<dbReference type="AlphaFoldDB" id="A0A1A9V239"/>
<evidence type="ECO:0000313" key="2">
    <source>
        <dbReference type="Proteomes" id="UP000078200"/>
    </source>
</evidence>
<dbReference type="VEuPathDB" id="VectorBase:GAUT023343"/>
<name>A0A1A9V239_GLOAU</name>
<reference evidence="1" key="1">
    <citation type="submission" date="2020-05" db="UniProtKB">
        <authorList>
            <consortium name="EnsemblMetazoa"/>
        </authorList>
    </citation>
    <scope>IDENTIFICATION</scope>
    <source>
        <strain evidence="1">TTRI</strain>
    </source>
</reference>
<accession>A0A1A9V239</accession>
<evidence type="ECO:0000313" key="1">
    <source>
        <dbReference type="EnsemblMetazoa" id="GAUT023343-PA"/>
    </source>
</evidence>
<keyword evidence="2" id="KW-1185">Reference proteome</keyword>
<proteinExistence type="predicted"/>
<organism evidence="1 2">
    <name type="scientific">Glossina austeni</name>
    <name type="common">Savannah tsetse fly</name>
    <dbReference type="NCBI Taxonomy" id="7395"/>
    <lineage>
        <taxon>Eukaryota</taxon>
        <taxon>Metazoa</taxon>
        <taxon>Ecdysozoa</taxon>
        <taxon>Arthropoda</taxon>
        <taxon>Hexapoda</taxon>
        <taxon>Insecta</taxon>
        <taxon>Pterygota</taxon>
        <taxon>Neoptera</taxon>
        <taxon>Endopterygota</taxon>
        <taxon>Diptera</taxon>
        <taxon>Brachycera</taxon>
        <taxon>Muscomorpha</taxon>
        <taxon>Hippoboscoidea</taxon>
        <taxon>Glossinidae</taxon>
        <taxon>Glossina</taxon>
    </lineage>
</organism>
<dbReference type="EnsemblMetazoa" id="GAUT023343-RA">
    <property type="protein sequence ID" value="GAUT023343-PA"/>
    <property type="gene ID" value="GAUT023343"/>
</dbReference>
<dbReference type="Proteomes" id="UP000078200">
    <property type="component" value="Unassembled WGS sequence"/>
</dbReference>
<sequence>MCRAALRRNTMYMAAGASPQHHFRDMKAGYTSLIHYVKIFDLLYYTVDPPITRIHIRQKRTSKEEEWEESFIINIMTKSIEENVEKNRFRKLPKFVLESGADYQKR</sequence>
<protein>
    <submittedName>
        <fullName evidence="1">Uncharacterized protein</fullName>
    </submittedName>
</protein>